<feature type="signal peptide" evidence="2">
    <location>
        <begin position="1"/>
        <end position="21"/>
    </location>
</feature>
<protein>
    <recommendedName>
        <fullName evidence="5">Lipoprotein</fullName>
    </recommendedName>
</protein>
<comment type="caution">
    <text evidence="3">The sequence shown here is derived from an EMBL/GenBank/DDBJ whole genome shotgun (WGS) entry which is preliminary data.</text>
</comment>
<evidence type="ECO:0000256" key="2">
    <source>
        <dbReference type="SAM" id="SignalP"/>
    </source>
</evidence>
<reference evidence="3" key="1">
    <citation type="submission" date="2020-11" db="EMBL/GenBank/DDBJ databases">
        <title>Novosphingobium aureum sp. nov., a marine bacterium isolated from sediment of a salt flat.</title>
        <authorList>
            <person name="Yoo Y."/>
            <person name="Kim J.-J."/>
        </authorList>
    </citation>
    <scope>NUCLEOTIDE SEQUENCE</scope>
    <source>
        <strain evidence="3">YJ-S2-02</strain>
    </source>
</reference>
<accession>A0A931MKK9</accession>
<name>A0A931MKK9_9SPHN</name>
<evidence type="ECO:0008006" key="5">
    <source>
        <dbReference type="Google" id="ProtNLM"/>
    </source>
</evidence>
<evidence type="ECO:0000313" key="4">
    <source>
        <dbReference type="Proteomes" id="UP000617634"/>
    </source>
</evidence>
<organism evidence="3 4">
    <name type="scientific">Novosphingobium aureum</name>
    <dbReference type="NCBI Taxonomy" id="2792964"/>
    <lineage>
        <taxon>Bacteria</taxon>
        <taxon>Pseudomonadati</taxon>
        <taxon>Pseudomonadota</taxon>
        <taxon>Alphaproteobacteria</taxon>
        <taxon>Sphingomonadales</taxon>
        <taxon>Sphingomonadaceae</taxon>
        <taxon>Novosphingobium</taxon>
    </lineage>
</organism>
<dbReference type="EMBL" id="JADZGI010000001">
    <property type="protein sequence ID" value="MBH0112569.1"/>
    <property type="molecule type" value="Genomic_DNA"/>
</dbReference>
<dbReference type="Proteomes" id="UP000617634">
    <property type="component" value="Unassembled WGS sequence"/>
</dbReference>
<keyword evidence="4" id="KW-1185">Reference proteome</keyword>
<dbReference type="AlphaFoldDB" id="A0A931MKK9"/>
<evidence type="ECO:0000313" key="3">
    <source>
        <dbReference type="EMBL" id="MBH0112569.1"/>
    </source>
</evidence>
<feature type="chain" id="PRO_5036689730" description="Lipoprotein" evidence="2">
    <location>
        <begin position="22"/>
        <end position="100"/>
    </location>
</feature>
<proteinExistence type="predicted"/>
<sequence>MVRTALLAASLGAGLSLSGCATPDGDFYMGGPDNFGEANRMTMAAQVIDPDPVYDTPLPEGHAEHAGQAVERYREDKVKQPDRTRTSKSLTGSGSGSGGN</sequence>
<evidence type="ECO:0000256" key="1">
    <source>
        <dbReference type="SAM" id="MobiDB-lite"/>
    </source>
</evidence>
<dbReference type="PROSITE" id="PS51257">
    <property type="entry name" value="PROKAR_LIPOPROTEIN"/>
    <property type="match status" value="1"/>
</dbReference>
<keyword evidence="2" id="KW-0732">Signal</keyword>
<gene>
    <name evidence="3" type="ORF">I5E68_06330</name>
</gene>
<feature type="region of interest" description="Disordered" evidence="1">
    <location>
        <begin position="52"/>
        <end position="100"/>
    </location>
</feature>
<feature type="compositionally biased region" description="Basic and acidic residues" evidence="1">
    <location>
        <begin position="61"/>
        <end position="85"/>
    </location>
</feature>